<evidence type="ECO:0000313" key="9">
    <source>
        <dbReference type="EMBL" id="ACK70043.1"/>
    </source>
</evidence>
<dbReference type="PANTHER" id="PTHR30330:SF3">
    <property type="entry name" value="TRANSCRIPTIONAL REGULATOR, LRP FAMILY"/>
    <property type="match status" value="1"/>
</dbReference>
<dbReference type="GO" id="GO:0005886">
    <property type="term" value="C:plasma membrane"/>
    <property type="evidence" value="ECO:0007669"/>
    <property type="project" value="UniProtKB-SubCell"/>
</dbReference>
<dbReference type="EMBL" id="CP001291">
    <property type="protein sequence ID" value="ACK70043.1"/>
    <property type="molecule type" value="Genomic_DNA"/>
</dbReference>
<feature type="transmembrane region" description="Helical" evidence="8">
    <location>
        <begin position="384"/>
        <end position="407"/>
    </location>
</feature>
<dbReference type="NCBIfam" id="TIGR00835">
    <property type="entry name" value="agcS"/>
    <property type="match status" value="1"/>
</dbReference>
<feature type="transmembrane region" description="Helical" evidence="8">
    <location>
        <begin position="450"/>
        <end position="477"/>
    </location>
</feature>
<evidence type="ECO:0000256" key="1">
    <source>
        <dbReference type="ARBA" id="ARBA00004651"/>
    </source>
</evidence>
<dbReference type="GO" id="GO:0005283">
    <property type="term" value="F:amino acid:sodium symporter activity"/>
    <property type="evidence" value="ECO:0007669"/>
    <property type="project" value="InterPro"/>
</dbReference>
<sequence>MGITLSSFNLSTVIQLNLLDRIDQLFSDWVEVIEQVLFFSLAGIPLIILWIILAGLFFTFRMGFINIRGFKQAIDIARGEDEHNSPEEGEISAFQALATALSGSVGLGNIAGVAIAISLGGPGAVFWMTISAFLGMAIKFVECTLGLKYRIIKPDGVIVGGPMYYLSQGLDTLGQAKFGRILAVLFALFSIPAGLGGGNMFQANQSFAGLTTVFEGLKSYDWLYGLILALLVGLVIIGGISRIGIVASKFIPVMITIYLMACFWVIGVHFRDIPHAIEMIITQAFNGEAIEGGFVGVFVQGFRRSIFSNGAGSGTASIAHSVARTNEPIREGIVAILEPFIDTVIICNLTALVILTTGSYVDNGIEQISGARLAAAAFESTIDWFSPVLAIIMISFGFSTMMTWSYYGERCWSYLLGENSVFVFKGLFLGCIFLGSIVNLGAVVDFSDMMFLAMAVPNLLGCILLSGQVATELKIYWADLTKRKQEMKTRKINQQLSN</sequence>
<evidence type="ECO:0000256" key="6">
    <source>
        <dbReference type="ARBA" id="ARBA00022989"/>
    </source>
</evidence>
<keyword evidence="5 8" id="KW-0812">Transmembrane</keyword>
<feature type="transmembrane region" description="Helical" evidence="8">
    <location>
        <begin position="222"/>
        <end position="243"/>
    </location>
</feature>
<keyword evidence="4 8" id="KW-1003">Cell membrane</keyword>
<feature type="transmembrane region" description="Helical" evidence="8">
    <location>
        <begin position="250"/>
        <end position="270"/>
    </location>
</feature>
<dbReference type="RefSeq" id="WP_012598987.1">
    <property type="nucleotide sequence ID" value="NC_011729.1"/>
</dbReference>
<reference evidence="10" key="1">
    <citation type="journal article" date="2011" name="MBio">
        <title>Novel metabolic attributes of the genus Cyanothece, comprising a group of unicellular nitrogen-fixing Cyanobacteria.</title>
        <authorList>
            <person name="Bandyopadhyay A."/>
            <person name="Elvitigala T."/>
            <person name="Welsh E."/>
            <person name="Stockel J."/>
            <person name="Liberton M."/>
            <person name="Min H."/>
            <person name="Sherman L.A."/>
            <person name="Pakrasi H.B."/>
        </authorList>
    </citation>
    <scope>NUCLEOTIDE SEQUENCE [LARGE SCALE GENOMIC DNA]</scope>
    <source>
        <strain evidence="10">PCC 7424</strain>
    </source>
</reference>
<dbReference type="Pfam" id="PF01235">
    <property type="entry name" value="Na_Ala_symp"/>
    <property type="match status" value="1"/>
</dbReference>
<dbReference type="AlphaFoldDB" id="B7K9S5"/>
<comment type="similarity">
    <text evidence="2 8">Belongs to the alanine or glycine:cation symporter (AGCS) (TC 2.A.25) family.</text>
</comment>
<evidence type="ECO:0000256" key="5">
    <source>
        <dbReference type="ARBA" id="ARBA00022692"/>
    </source>
</evidence>
<keyword evidence="6 8" id="KW-1133">Transmembrane helix</keyword>
<dbReference type="Proteomes" id="UP000002384">
    <property type="component" value="Chromosome"/>
</dbReference>
<feature type="transmembrane region" description="Helical" evidence="8">
    <location>
        <begin position="419"/>
        <end position="444"/>
    </location>
</feature>
<evidence type="ECO:0000256" key="3">
    <source>
        <dbReference type="ARBA" id="ARBA00022448"/>
    </source>
</evidence>
<protein>
    <submittedName>
        <fullName evidence="9">Amino acid carrier protein</fullName>
    </submittedName>
</protein>
<dbReference type="Gene3D" id="1.20.1740.10">
    <property type="entry name" value="Amino acid/polyamine transporter I"/>
    <property type="match status" value="1"/>
</dbReference>
<dbReference type="eggNOG" id="COG1115">
    <property type="taxonomic scope" value="Bacteria"/>
</dbReference>
<name>B7K9S5_GLOC7</name>
<dbReference type="HOGENOM" id="CLU_024867_1_1_3"/>
<feature type="transmembrane region" description="Helical" evidence="8">
    <location>
        <begin position="181"/>
        <end position="202"/>
    </location>
</feature>
<feature type="transmembrane region" description="Helical" evidence="8">
    <location>
        <begin position="96"/>
        <end position="118"/>
    </location>
</feature>
<organism evidence="9 10">
    <name type="scientific">Gloeothece citriformis (strain PCC 7424)</name>
    <name type="common">Cyanothece sp. (strain PCC 7424)</name>
    <dbReference type="NCBI Taxonomy" id="65393"/>
    <lineage>
        <taxon>Bacteria</taxon>
        <taxon>Bacillati</taxon>
        <taxon>Cyanobacteriota</taxon>
        <taxon>Cyanophyceae</taxon>
        <taxon>Oscillatoriophycideae</taxon>
        <taxon>Chroococcales</taxon>
        <taxon>Aphanothecaceae</taxon>
        <taxon>Gloeothece</taxon>
        <taxon>Gloeothece citriformis</taxon>
    </lineage>
</organism>
<dbReference type="InterPro" id="IPR001463">
    <property type="entry name" value="Na/Ala_symport"/>
</dbReference>
<dbReference type="PANTHER" id="PTHR30330">
    <property type="entry name" value="AGSS FAMILY TRANSPORTER, SODIUM-ALANINE"/>
    <property type="match status" value="1"/>
</dbReference>
<feature type="transmembrane region" description="Helical" evidence="8">
    <location>
        <begin position="36"/>
        <end position="60"/>
    </location>
</feature>
<dbReference type="KEGG" id="cyc:PCC7424_1604"/>
<evidence type="ECO:0000256" key="7">
    <source>
        <dbReference type="ARBA" id="ARBA00023136"/>
    </source>
</evidence>
<keyword evidence="10" id="KW-1185">Reference proteome</keyword>
<evidence type="ECO:0000256" key="8">
    <source>
        <dbReference type="RuleBase" id="RU363064"/>
    </source>
</evidence>
<keyword evidence="3 8" id="KW-0813">Transport</keyword>
<feature type="transmembrane region" description="Helical" evidence="8">
    <location>
        <begin position="124"/>
        <end position="141"/>
    </location>
</feature>
<comment type="subcellular location">
    <subcellularLocation>
        <location evidence="1 8">Cell membrane</location>
        <topology evidence="1 8">Multi-pass membrane protein</topology>
    </subcellularLocation>
</comment>
<dbReference type="PRINTS" id="PR00175">
    <property type="entry name" value="NAALASMPORT"/>
</dbReference>
<accession>B7K9S5</accession>
<gene>
    <name evidence="9" type="ordered locus">PCC7424_1604</name>
</gene>
<evidence type="ECO:0000313" key="10">
    <source>
        <dbReference type="Proteomes" id="UP000002384"/>
    </source>
</evidence>
<keyword evidence="8" id="KW-0769">Symport</keyword>
<dbReference type="OrthoDB" id="9804874at2"/>
<keyword evidence="7 8" id="KW-0472">Membrane</keyword>
<evidence type="ECO:0000256" key="4">
    <source>
        <dbReference type="ARBA" id="ARBA00022475"/>
    </source>
</evidence>
<proteinExistence type="inferred from homology"/>
<evidence type="ECO:0000256" key="2">
    <source>
        <dbReference type="ARBA" id="ARBA00009261"/>
    </source>
</evidence>
<dbReference type="STRING" id="65393.PCC7424_1604"/>